<dbReference type="AlphaFoldDB" id="A0A8J7K159"/>
<gene>
    <name evidence="1" type="ORF">IQ247_17805</name>
</gene>
<dbReference type="RefSeq" id="WP_193922377.1">
    <property type="nucleotide sequence ID" value="NZ_JADEWL010000062.1"/>
</dbReference>
<organism evidence="1 2">
    <name type="scientific">Plectonema cf. radiosum LEGE 06105</name>
    <dbReference type="NCBI Taxonomy" id="945769"/>
    <lineage>
        <taxon>Bacteria</taxon>
        <taxon>Bacillati</taxon>
        <taxon>Cyanobacteriota</taxon>
        <taxon>Cyanophyceae</taxon>
        <taxon>Oscillatoriophycideae</taxon>
        <taxon>Oscillatoriales</taxon>
        <taxon>Microcoleaceae</taxon>
        <taxon>Plectonema</taxon>
    </lineage>
</organism>
<dbReference type="EMBL" id="JADEWL010000062">
    <property type="protein sequence ID" value="MBE9214501.1"/>
    <property type="molecule type" value="Genomic_DNA"/>
</dbReference>
<comment type="caution">
    <text evidence="1">The sequence shown here is derived from an EMBL/GenBank/DDBJ whole genome shotgun (WGS) entry which is preliminary data.</text>
</comment>
<keyword evidence="2" id="KW-1185">Reference proteome</keyword>
<evidence type="ECO:0000313" key="1">
    <source>
        <dbReference type="EMBL" id="MBE9214501.1"/>
    </source>
</evidence>
<protein>
    <submittedName>
        <fullName evidence="1">Uncharacterized protein</fullName>
    </submittedName>
</protein>
<accession>A0A8J7K159</accession>
<proteinExistence type="predicted"/>
<name>A0A8J7K159_9CYAN</name>
<evidence type="ECO:0000313" key="2">
    <source>
        <dbReference type="Proteomes" id="UP000620559"/>
    </source>
</evidence>
<sequence length="64" mass="7296">MFLLPITHRYPESLKLERDMRSHEFARLGYLANAVPILQLTLEDSLAGLSQVCNRILEDVAGLR</sequence>
<dbReference type="Proteomes" id="UP000620559">
    <property type="component" value="Unassembled WGS sequence"/>
</dbReference>
<reference evidence="1" key="1">
    <citation type="submission" date="2020-10" db="EMBL/GenBank/DDBJ databases">
        <authorList>
            <person name="Castelo-Branco R."/>
            <person name="Eusebio N."/>
            <person name="Adriana R."/>
            <person name="Vieira A."/>
            <person name="Brugerolle De Fraissinette N."/>
            <person name="Rezende De Castro R."/>
            <person name="Schneider M.P."/>
            <person name="Vasconcelos V."/>
            <person name="Leao P.N."/>
        </authorList>
    </citation>
    <scope>NUCLEOTIDE SEQUENCE</scope>
    <source>
        <strain evidence="1">LEGE 06105</strain>
    </source>
</reference>